<reference evidence="2" key="1">
    <citation type="journal article" date="2021" name="Nat. Commun.">
        <title>Genetic determinants of endophytism in the Arabidopsis root mycobiome.</title>
        <authorList>
            <person name="Mesny F."/>
            <person name="Miyauchi S."/>
            <person name="Thiergart T."/>
            <person name="Pickel B."/>
            <person name="Atanasova L."/>
            <person name="Karlsson M."/>
            <person name="Huettel B."/>
            <person name="Barry K.W."/>
            <person name="Haridas S."/>
            <person name="Chen C."/>
            <person name="Bauer D."/>
            <person name="Andreopoulos W."/>
            <person name="Pangilinan J."/>
            <person name="LaButti K."/>
            <person name="Riley R."/>
            <person name="Lipzen A."/>
            <person name="Clum A."/>
            <person name="Drula E."/>
            <person name="Henrissat B."/>
            <person name="Kohler A."/>
            <person name="Grigoriev I.V."/>
            <person name="Martin F.M."/>
            <person name="Hacquard S."/>
        </authorList>
    </citation>
    <scope>NUCLEOTIDE SEQUENCE</scope>
    <source>
        <strain evidence="2">MPI-CAGE-CH-0230</strain>
    </source>
</reference>
<comment type="caution">
    <text evidence="2">The sequence shown here is derived from an EMBL/GenBank/DDBJ whole genome shotgun (WGS) entry which is preliminary data.</text>
</comment>
<evidence type="ECO:0000256" key="1">
    <source>
        <dbReference type="SAM" id="MobiDB-lite"/>
    </source>
</evidence>
<dbReference type="AlphaFoldDB" id="A0A9P9BJV2"/>
<sequence>MSAPSGMEDHTIDNMFGSSTSLPQTPAGLSLSFDTLMSTESSRARKPIHEIVVVHGFGLLGDSFRAHPQHYPTFGRTIGSDEHPHYYQARHVLEEWIQDAAETLSEPVNVRRMSFSTAQVMQLGKPVLCAAAHRLCNSLMELTLDESSPLFLGDQGDGDGEGSHFYSESAGGLLPVFRSRRVTFVAHGLGIWVVKQALLWFDFHGTPLHPAATFFFDGARITSTDMVPGYLHDAASLFALQQGNLRGAMLEDLVCHLFVIEQHFDTLMSEHYGECAEIKDADTDEARHRYEMVQCNHQLWHHPSPPLQAWGETHAHHHARLFARGDDHVLEQVGRLAFLELARHLGEAVSGNHLKSLQALPPVAEAAQRRARTDVDSTTLHNDDYDNASVVSSSSRYSEGDGPVAKTLPDGLESQQTEFPWEPPNETLPQASPTGSEWPDLLVSESGVRGTSGMSISSAREQAVNVPDDWLRLSDHQSTAAQGTASSQIPRNESHNHMRSHNNSYGLYSHNSPANLAGNRDTFDSLAIEKYIGRSGGPPKSNPDISGVTGYSYLGGNSMLANLPSSEPLTIGASEDAPQSEMLIDFEHEESAATVSKSASGAASNRSHRPRGPLSWATMSSRSPAIRGEDEQGEQHSPKTSPGRPQGLLGMIDMSSHSPAPVDTEARNQACAQYQSPREPLDVATMSSSMQAENRISQSSSAGGDSTTTESVLRLYGENALRDFTDLQRPISVSVRHTVAESMTARGSTAPGNLIAPCAPVHATAPTDELRKEPSGNMLEQALRELDSVDAGNLELEALDAFIAQLAVSVEAQLPGLDRKWPNIRRTLRWLLRDIELARYQAHSMREQQQPNSTPENERVTLGRGGPGEESVARENHRICDSREAKEGVYSSNQHGSIRAPEQAPSATEIGRKGFNYHQGYSKTREPEEILGDEYADDEDYS</sequence>
<feature type="compositionally biased region" description="Polar residues" evidence="1">
    <location>
        <begin position="593"/>
        <end position="605"/>
    </location>
</feature>
<feature type="region of interest" description="Disordered" evidence="1">
    <location>
        <begin position="590"/>
        <end position="710"/>
    </location>
</feature>
<feature type="compositionally biased region" description="Polar residues" evidence="1">
    <location>
        <begin position="476"/>
        <end position="491"/>
    </location>
</feature>
<feature type="region of interest" description="Disordered" evidence="1">
    <location>
        <begin position="843"/>
        <end position="942"/>
    </location>
</feature>
<proteinExistence type="predicted"/>
<feature type="compositionally biased region" description="Basic and acidic residues" evidence="1">
    <location>
        <begin position="627"/>
        <end position="637"/>
    </location>
</feature>
<accession>A0A9P9BJV2</accession>
<evidence type="ECO:0000313" key="3">
    <source>
        <dbReference type="Proteomes" id="UP000756346"/>
    </source>
</evidence>
<feature type="region of interest" description="Disordered" evidence="1">
    <location>
        <begin position="476"/>
        <end position="511"/>
    </location>
</feature>
<gene>
    <name evidence="2" type="ORF">B0I36DRAFT_368543</name>
</gene>
<feature type="compositionally biased region" description="Polar residues" evidence="1">
    <location>
        <begin position="501"/>
        <end position="511"/>
    </location>
</feature>
<name>A0A9P9BJV2_9PEZI</name>
<feature type="region of interest" description="Disordered" evidence="1">
    <location>
        <begin position="368"/>
        <end position="441"/>
    </location>
</feature>
<feature type="compositionally biased region" description="Polar residues" evidence="1">
    <location>
        <begin position="685"/>
        <end position="710"/>
    </location>
</feature>
<feature type="compositionally biased region" description="Basic and acidic residues" evidence="1">
    <location>
        <begin position="871"/>
        <end position="887"/>
    </location>
</feature>
<feature type="compositionally biased region" description="Acidic residues" evidence="1">
    <location>
        <begin position="929"/>
        <end position="942"/>
    </location>
</feature>
<protein>
    <submittedName>
        <fullName evidence="2">Uncharacterized protein</fullName>
    </submittedName>
</protein>
<organism evidence="2 3">
    <name type="scientific">Microdochium trichocladiopsis</name>
    <dbReference type="NCBI Taxonomy" id="1682393"/>
    <lineage>
        <taxon>Eukaryota</taxon>
        <taxon>Fungi</taxon>
        <taxon>Dikarya</taxon>
        <taxon>Ascomycota</taxon>
        <taxon>Pezizomycotina</taxon>
        <taxon>Sordariomycetes</taxon>
        <taxon>Xylariomycetidae</taxon>
        <taxon>Xylariales</taxon>
        <taxon>Microdochiaceae</taxon>
        <taxon>Microdochium</taxon>
    </lineage>
</organism>
<dbReference type="GeneID" id="70189179"/>
<dbReference type="EMBL" id="JAGTJQ010000011">
    <property type="protein sequence ID" value="KAH7018528.1"/>
    <property type="molecule type" value="Genomic_DNA"/>
</dbReference>
<dbReference type="RefSeq" id="XP_046006795.1">
    <property type="nucleotide sequence ID" value="XM_046159633.1"/>
</dbReference>
<keyword evidence="3" id="KW-1185">Reference proteome</keyword>
<evidence type="ECO:0000313" key="2">
    <source>
        <dbReference type="EMBL" id="KAH7018528.1"/>
    </source>
</evidence>
<dbReference type="Proteomes" id="UP000756346">
    <property type="component" value="Unassembled WGS sequence"/>
</dbReference>